<dbReference type="AlphaFoldDB" id="A0A0D2L465"/>
<evidence type="ECO:0000256" key="1">
    <source>
        <dbReference type="SAM" id="Phobius"/>
    </source>
</evidence>
<name>A0A0D2L465_HYPSF</name>
<dbReference type="Proteomes" id="UP000054270">
    <property type="component" value="Unassembled WGS sequence"/>
</dbReference>
<proteinExistence type="predicted"/>
<reference evidence="4" key="1">
    <citation type="submission" date="2014-04" db="EMBL/GenBank/DDBJ databases">
        <title>Evolutionary Origins and Diversification of the Mycorrhizal Mutualists.</title>
        <authorList>
            <consortium name="DOE Joint Genome Institute"/>
            <consortium name="Mycorrhizal Genomics Consortium"/>
            <person name="Kohler A."/>
            <person name="Kuo A."/>
            <person name="Nagy L.G."/>
            <person name="Floudas D."/>
            <person name="Copeland A."/>
            <person name="Barry K.W."/>
            <person name="Cichocki N."/>
            <person name="Veneault-Fourrey C."/>
            <person name="LaButti K."/>
            <person name="Lindquist E.A."/>
            <person name="Lipzen A."/>
            <person name="Lundell T."/>
            <person name="Morin E."/>
            <person name="Murat C."/>
            <person name="Riley R."/>
            <person name="Ohm R."/>
            <person name="Sun H."/>
            <person name="Tunlid A."/>
            <person name="Henrissat B."/>
            <person name="Grigoriev I.V."/>
            <person name="Hibbett D.S."/>
            <person name="Martin F."/>
        </authorList>
    </citation>
    <scope>NUCLEOTIDE SEQUENCE [LARGE SCALE GENOMIC DNA]</scope>
    <source>
        <strain evidence="4">FD-334 SS-4</strain>
    </source>
</reference>
<dbReference type="Pfam" id="PF20151">
    <property type="entry name" value="DUF6533"/>
    <property type="match status" value="1"/>
</dbReference>
<evidence type="ECO:0000313" key="3">
    <source>
        <dbReference type="EMBL" id="KJA21582.1"/>
    </source>
</evidence>
<keyword evidence="1" id="KW-1133">Transmembrane helix</keyword>
<feature type="transmembrane region" description="Helical" evidence="1">
    <location>
        <begin position="244"/>
        <end position="264"/>
    </location>
</feature>
<dbReference type="OrthoDB" id="3349377at2759"/>
<evidence type="ECO:0000313" key="4">
    <source>
        <dbReference type="Proteomes" id="UP000054270"/>
    </source>
</evidence>
<gene>
    <name evidence="3" type="ORF">HYPSUDRAFT_87987</name>
</gene>
<feature type="domain" description="DUF6533" evidence="2">
    <location>
        <begin position="23"/>
        <end position="66"/>
    </location>
</feature>
<feature type="transmembrane region" description="Helical" evidence="1">
    <location>
        <begin position="122"/>
        <end position="142"/>
    </location>
</feature>
<accession>A0A0D2L465</accession>
<feature type="transmembrane region" description="Helical" evidence="1">
    <location>
        <begin position="92"/>
        <end position="110"/>
    </location>
</feature>
<sequence>MDTAQVFQLIVRGLYDIQITQFTQLGSATVIVFDHLITLGDEVDLIWKSSWTLGKILFLLNRYYSLAAVVFNNYAVFAHTVDHTVCQNFYRWQGWTGLIACLLAEAILQMRLYALYSLNKKVLVLMLSCWVLCLGISAYVMYTVLAKLTVTAMTIPNGMFCVPGNVSPHFYTFWIPMLAFEALLCTLAVIRGLRTYRSNRTSIFHSGRELVAILIRDSLIYFVVIGAAYLTCLLVWVIAPVGLLDAPVGFSLAMSCVLANRVVLNIRSVNRNANTSRLPVTSQKSMNSHNAVFAPEALTSFEMNTLRKMRVEQSFTEVIDIHDEPVDLPFVVL</sequence>
<keyword evidence="1" id="KW-0812">Transmembrane</keyword>
<dbReference type="EMBL" id="KN817557">
    <property type="protein sequence ID" value="KJA21582.1"/>
    <property type="molecule type" value="Genomic_DNA"/>
</dbReference>
<evidence type="ECO:0000259" key="2">
    <source>
        <dbReference type="Pfam" id="PF20151"/>
    </source>
</evidence>
<feature type="transmembrane region" description="Helical" evidence="1">
    <location>
        <begin position="63"/>
        <end position="80"/>
    </location>
</feature>
<feature type="transmembrane region" description="Helical" evidence="1">
    <location>
        <begin position="214"/>
        <end position="238"/>
    </location>
</feature>
<protein>
    <recommendedName>
        <fullName evidence="2">DUF6533 domain-containing protein</fullName>
    </recommendedName>
</protein>
<keyword evidence="4" id="KW-1185">Reference proteome</keyword>
<dbReference type="InterPro" id="IPR045340">
    <property type="entry name" value="DUF6533"/>
</dbReference>
<organism evidence="3 4">
    <name type="scientific">Hypholoma sublateritium (strain FD-334 SS-4)</name>
    <dbReference type="NCBI Taxonomy" id="945553"/>
    <lineage>
        <taxon>Eukaryota</taxon>
        <taxon>Fungi</taxon>
        <taxon>Dikarya</taxon>
        <taxon>Basidiomycota</taxon>
        <taxon>Agaricomycotina</taxon>
        <taxon>Agaricomycetes</taxon>
        <taxon>Agaricomycetidae</taxon>
        <taxon>Agaricales</taxon>
        <taxon>Agaricineae</taxon>
        <taxon>Strophariaceae</taxon>
        <taxon>Hypholoma</taxon>
    </lineage>
</organism>
<dbReference type="OMA" id="CLNVRGY"/>
<feature type="transmembrane region" description="Helical" evidence="1">
    <location>
        <begin position="173"/>
        <end position="193"/>
    </location>
</feature>
<keyword evidence="1" id="KW-0472">Membrane</keyword>